<feature type="transmembrane region" description="Helical" evidence="10">
    <location>
        <begin position="244"/>
        <end position="268"/>
    </location>
</feature>
<comment type="subcellular location">
    <subcellularLocation>
        <location evidence="1">Cell membrane</location>
        <topology evidence="1">Multi-pass membrane protein</topology>
    </subcellularLocation>
</comment>
<feature type="transmembrane region" description="Helical" evidence="10">
    <location>
        <begin position="206"/>
        <end position="224"/>
    </location>
</feature>
<dbReference type="Proteomes" id="UP000515291">
    <property type="component" value="Chromosome"/>
</dbReference>
<keyword evidence="8 10" id="KW-0472">Membrane</keyword>
<evidence type="ECO:0000256" key="9">
    <source>
        <dbReference type="ARBA" id="ARBA00024722"/>
    </source>
</evidence>
<feature type="transmembrane region" description="Helical" evidence="10">
    <location>
        <begin position="85"/>
        <end position="103"/>
    </location>
</feature>
<keyword evidence="6 12" id="KW-0067">ATP-binding</keyword>
<evidence type="ECO:0000259" key="11">
    <source>
        <dbReference type="PROSITE" id="PS50893"/>
    </source>
</evidence>
<keyword evidence="5" id="KW-0547">Nucleotide-binding</keyword>
<dbReference type="Gene3D" id="3.40.50.300">
    <property type="entry name" value="P-loop containing nucleotide triphosphate hydrolases"/>
    <property type="match status" value="1"/>
</dbReference>
<keyword evidence="2" id="KW-0813">Transport</keyword>
<evidence type="ECO:0000313" key="12">
    <source>
        <dbReference type="EMBL" id="QND72571.1"/>
    </source>
</evidence>
<dbReference type="InterPro" id="IPR003593">
    <property type="entry name" value="AAA+_ATPase"/>
</dbReference>
<dbReference type="GO" id="GO:0016887">
    <property type="term" value="F:ATP hydrolysis activity"/>
    <property type="evidence" value="ECO:0007669"/>
    <property type="project" value="InterPro"/>
</dbReference>
<sequence>MQQRLLPILVFALVMAAIPFVPGVPPFWIVLLDNIGLAALVAMGLVLLTGVGGLTSFGQAAFCGFGAYTTAYLTTAYGMSPWLTLPMSLIVSGLAAVLLGIITMRLSGHYLPLGTIAWGISLFYLFSKLEFLGRNDGISGIPPLSIGTWKMLDPGSIYFPIWIAVIICALLSMNLLDSRTGRAIRALRRGHIAAEAFGVQTARAKLLVFIYAAVLAGLSGWLYAHFQRAANPTPFGPHLGIEYLFIAVVGGAGYVWGGVLGAAVVVILKEVLQSYLPLIFGGGGGQLETIVFGILLVALLQLAPTGMWPWLTAWLPSGDSRKRPVPADALTARNDDRPDTGVLLQVDKARKQFGGVVAVNDVSFNVQAREIVALIGPNGAGKSTTFNLITGVLAATAGKVAVLGKNVSGAPPQEIVKLGIARTFQHVKLVPDMTVLENVALGAHLRGRSGAIASMLRLDRADEAKLLAEAAKQIERVGLGDQMNQLAGSLSLGQQRIVEIARALCVDPMLLLLDEPAAGLRHMEKQQLASLLRQLRDGGMSVLLVEHDMGFVMNLANRIVVLDFGTKIAEGTPADIKTNPDVIKAYLGAVA</sequence>
<evidence type="ECO:0000256" key="10">
    <source>
        <dbReference type="SAM" id="Phobius"/>
    </source>
</evidence>
<evidence type="ECO:0000256" key="4">
    <source>
        <dbReference type="ARBA" id="ARBA00022692"/>
    </source>
</evidence>
<dbReference type="InterPro" id="IPR032823">
    <property type="entry name" value="BCA_ABC_TP_C"/>
</dbReference>
<keyword evidence="7 10" id="KW-1133">Transmembrane helix</keyword>
<dbReference type="SMART" id="SM00382">
    <property type="entry name" value="AAA"/>
    <property type="match status" value="1"/>
</dbReference>
<dbReference type="InterPro" id="IPR003439">
    <property type="entry name" value="ABC_transporter-like_ATP-bd"/>
</dbReference>
<evidence type="ECO:0000256" key="1">
    <source>
        <dbReference type="ARBA" id="ARBA00004651"/>
    </source>
</evidence>
<dbReference type="FunFam" id="3.40.50.300:FF:000421">
    <property type="entry name" value="Branched-chain amino acid ABC transporter ATP-binding protein"/>
    <property type="match status" value="1"/>
</dbReference>
<dbReference type="SUPFAM" id="SSF52540">
    <property type="entry name" value="P-loop containing nucleoside triphosphate hydrolases"/>
    <property type="match status" value="1"/>
</dbReference>
<dbReference type="GO" id="GO:0005886">
    <property type="term" value="C:plasma membrane"/>
    <property type="evidence" value="ECO:0007669"/>
    <property type="project" value="UniProtKB-SubCell"/>
</dbReference>
<keyword evidence="4 10" id="KW-0812">Transmembrane</keyword>
<dbReference type="InterPro" id="IPR027417">
    <property type="entry name" value="P-loop_NTPase"/>
</dbReference>
<proteinExistence type="predicted"/>
<dbReference type="KEGG" id="trb:HB776_16005"/>
<protein>
    <submittedName>
        <fullName evidence="12">Branched-chain amino acid ABC transporter ATP-binding protein/permease</fullName>
    </submittedName>
</protein>
<feature type="transmembrane region" description="Helical" evidence="10">
    <location>
        <begin position="110"/>
        <end position="127"/>
    </location>
</feature>
<dbReference type="EMBL" id="CP050292">
    <property type="protein sequence ID" value="QND72571.1"/>
    <property type="molecule type" value="Genomic_DNA"/>
</dbReference>
<dbReference type="PANTHER" id="PTHR45772">
    <property type="entry name" value="CONSERVED COMPONENT OF ABC TRANSPORTER FOR NATURAL AMINO ACIDS-RELATED"/>
    <property type="match status" value="1"/>
</dbReference>
<evidence type="ECO:0000313" key="13">
    <source>
        <dbReference type="Proteomes" id="UP000515291"/>
    </source>
</evidence>
<dbReference type="AlphaFoldDB" id="A0A7G6U0N9"/>
<evidence type="ECO:0000256" key="8">
    <source>
        <dbReference type="ARBA" id="ARBA00023136"/>
    </source>
</evidence>
<name>A0A7G6U0N9_9BRAD</name>
<dbReference type="InterPro" id="IPR043428">
    <property type="entry name" value="LivM-like"/>
</dbReference>
<evidence type="ECO:0000256" key="5">
    <source>
        <dbReference type="ARBA" id="ARBA00022741"/>
    </source>
</evidence>
<dbReference type="CDD" id="cd06581">
    <property type="entry name" value="TM_PBP1_LivM_like"/>
    <property type="match status" value="1"/>
</dbReference>
<dbReference type="Pfam" id="PF02653">
    <property type="entry name" value="BPD_transp_2"/>
    <property type="match status" value="1"/>
</dbReference>
<gene>
    <name evidence="12" type="ORF">HB776_16005</name>
</gene>
<organism evidence="12 13">
    <name type="scientific">Tardiphaga robiniae</name>
    <dbReference type="NCBI Taxonomy" id="943830"/>
    <lineage>
        <taxon>Bacteria</taxon>
        <taxon>Pseudomonadati</taxon>
        <taxon>Pseudomonadota</taxon>
        <taxon>Alphaproteobacteria</taxon>
        <taxon>Hyphomicrobiales</taxon>
        <taxon>Nitrobacteraceae</taxon>
        <taxon>Tardiphaga</taxon>
    </lineage>
</organism>
<dbReference type="Pfam" id="PF00005">
    <property type="entry name" value="ABC_tran"/>
    <property type="match status" value="1"/>
</dbReference>
<dbReference type="RefSeq" id="WP_184511523.1">
    <property type="nucleotide sequence ID" value="NZ_CP050292.1"/>
</dbReference>
<dbReference type="Pfam" id="PF12399">
    <property type="entry name" value="BCA_ABC_TP_C"/>
    <property type="match status" value="1"/>
</dbReference>
<dbReference type="CDD" id="cd03219">
    <property type="entry name" value="ABC_Mj1267_LivG_branched"/>
    <property type="match status" value="1"/>
</dbReference>
<dbReference type="InterPro" id="IPR051120">
    <property type="entry name" value="ABC_AA/LPS_Transport"/>
</dbReference>
<evidence type="ECO:0000256" key="7">
    <source>
        <dbReference type="ARBA" id="ARBA00022989"/>
    </source>
</evidence>
<accession>A0A7G6U0N9</accession>
<dbReference type="GO" id="GO:0015658">
    <property type="term" value="F:branched-chain amino acid transmembrane transporter activity"/>
    <property type="evidence" value="ECO:0007669"/>
    <property type="project" value="InterPro"/>
</dbReference>
<evidence type="ECO:0000256" key="2">
    <source>
        <dbReference type="ARBA" id="ARBA00022448"/>
    </source>
</evidence>
<dbReference type="GO" id="GO:0005524">
    <property type="term" value="F:ATP binding"/>
    <property type="evidence" value="ECO:0007669"/>
    <property type="project" value="UniProtKB-KW"/>
</dbReference>
<evidence type="ECO:0000256" key="3">
    <source>
        <dbReference type="ARBA" id="ARBA00022475"/>
    </source>
</evidence>
<dbReference type="PANTHER" id="PTHR45772:SF2">
    <property type="entry name" value="ABC TRANSPORTER ATP-BINDING PROTEIN"/>
    <property type="match status" value="1"/>
</dbReference>
<feature type="transmembrane region" description="Helical" evidence="10">
    <location>
        <begin position="157"/>
        <end position="176"/>
    </location>
</feature>
<comment type="function">
    <text evidence="9">Involved in beta-(1--&gt;2)glucan export. Transmembrane domains (TMD) form a pore in the inner membrane and the ATP-binding domain (NBD) is responsible for energy generation.</text>
</comment>
<evidence type="ECO:0000256" key="6">
    <source>
        <dbReference type="ARBA" id="ARBA00022840"/>
    </source>
</evidence>
<keyword evidence="3" id="KW-1003">Cell membrane</keyword>
<dbReference type="PROSITE" id="PS50893">
    <property type="entry name" value="ABC_TRANSPORTER_2"/>
    <property type="match status" value="1"/>
</dbReference>
<feature type="domain" description="ABC transporter" evidence="11">
    <location>
        <begin position="344"/>
        <end position="589"/>
    </location>
</feature>
<reference evidence="13" key="1">
    <citation type="journal article" date="2020" name="Mol. Plant Microbe">
        <title>Rhizobial microsymbionts of the narrowly endemic Oxytropis species growing in Kamchatka are characterized by significant genetic diversity and possess a set of genes that are associated with T3SS and T6SS secretion systems and can affect the development of symbiosis.</title>
        <authorList>
            <person name="Safronova V."/>
            <person name="Guro P."/>
            <person name="Sazanova A."/>
            <person name="Kuznetsova I."/>
            <person name="Belimov A."/>
            <person name="Yakubov V."/>
            <person name="Chirak E."/>
            <person name="Afonin A."/>
            <person name="Gogolev Y."/>
            <person name="Andronov E."/>
            <person name="Tikhonovich I."/>
        </authorList>
    </citation>
    <scope>NUCLEOTIDE SEQUENCE [LARGE SCALE GENOMIC DNA]</scope>
    <source>
        <strain evidence="13">581</strain>
    </source>
</reference>
<dbReference type="InterPro" id="IPR001851">
    <property type="entry name" value="ABC_transp_permease"/>
</dbReference>